<comment type="caution">
    <text evidence="1">The sequence shown here is derived from an EMBL/GenBank/DDBJ whole genome shotgun (WGS) entry which is preliminary data.</text>
</comment>
<name>A0A561B0Y2_9ACTN</name>
<dbReference type="Proteomes" id="UP000318380">
    <property type="component" value="Unassembled WGS sequence"/>
</dbReference>
<organism evidence="1 2">
    <name type="scientific">Kribbella amoyensis</name>
    <dbReference type="NCBI Taxonomy" id="996641"/>
    <lineage>
        <taxon>Bacteria</taxon>
        <taxon>Bacillati</taxon>
        <taxon>Actinomycetota</taxon>
        <taxon>Actinomycetes</taxon>
        <taxon>Propionibacteriales</taxon>
        <taxon>Kribbellaceae</taxon>
        <taxon>Kribbella</taxon>
    </lineage>
</organism>
<dbReference type="EMBL" id="VIVK01000004">
    <property type="protein sequence ID" value="TWD72492.1"/>
    <property type="molecule type" value="Genomic_DNA"/>
</dbReference>
<proteinExistence type="predicted"/>
<protein>
    <submittedName>
        <fullName evidence="1">DivIVA domain-containing protein</fullName>
    </submittedName>
</protein>
<dbReference type="AlphaFoldDB" id="A0A561B0Y2"/>
<dbReference type="InterPro" id="IPR019933">
    <property type="entry name" value="DivIVA_domain"/>
</dbReference>
<dbReference type="RefSeq" id="WP_272952598.1">
    <property type="nucleotide sequence ID" value="NZ_VIVK01000004.1"/>
</dbReference>
<evidence type="ECO:0000313" key="2">
    <source>
        <dbReference type="Proteomes" id="UP000318380"/>
    </source>
</evidence>
<dbReference type="Gene3D" id="6.10.250.660">
    <property type="match status" value="1"/>
</dbReference>
<evidence type="ECO:0000313" key="1">
    <source>
        <dbReference type="EMBL" id="TWD72492.1"/>
    </source>
</evidence>
<keyword evidence="2" id="KW-1185">Reference proteome</keyword>
<sequence>MSGFAPLFTKVKWQEGYQMADVDEFVARLEATLEGRPTDRPVTAEDVRNVQFTPVRFREGYSVAEVDAFLEQAESALRR</sequence>
<gene>
    <name evidence="1" type="ORF">FB561_7484</name>
</gene>
<reference evidence="1 2" key="1">
    <citation type="submission" date="2019-06" db="EMBL/GenBank/DDBJ databases">
        <title>Sequencing the genomes of 1000 actinobacteria strains.</title>
        <authorList>
            <person name="Klenk H.-P."/>
        </authorList>
    </citation>
    <scope>NUCLEOTIDE SEQUENCE [LARGE SCALE GENOMIC DNA]</scope>
    <source>
        <strain evidence="1 2">DSM 24683</strain>
    </source>
</reference>
<dbReference type="NCBIfam" id="TIGR03544">
    <property type="entry name" value="DivI1A_domain"/>
    <property type="match status" value="2"/>
</dbReference>
<accession>A0A561B0Y2</accession>